<dbReference type="GO" id="GO:0050076">
    <property type="term" value="F:maleate isomerase activity"/>
    <property type="evidence" value="ECO:0007669"/>
    <property type="project" value="UniProtKB-EC"/>
</dbReference>
<dbReference type="PANTHER" id="PTHR40267:SF1">
    <property type="entry name" value="BLR3294 PROTEIN"/>
    <property type="match status" value="1"/>
</dbReference>
<gene>
    <name evidence="1" type="ORF">ABID19_002074</name>
</gene>
<reference evidence="1 2" key="1">
    <citation type="submission" date="2024-06" db="EMBL/GenBank/DDBJ databases">
        <title>Genomic Encyclopedia of Type Strains, Phase IV (KMG-IV): sequencing the most valuable type-strain genomes for metagenomic binning, comparative biology and taxonomic classification.</title>
        <authorList>
            <person name="Goeker M."/>
        </authorList>
    </citation>
    <scope>NUCLEOTIDE SEQUENCE [LARGE SCALE GENOMIC DNA]</scope>
    <source>
        <strain evidence="1 2">DSM 100022</strain>
    </source>
</reference>
<dbReference type="PIRSF" id="PIRSF015736">
    <property type="entry name" value="MI"/>
    <property type="match status" value="1"/>
</dbReference>
<organism evidence="1 2">
    <name type="scientific">Mesorhizobium robiniae</name>
    <dbReference type="NCBI Taxonomy" id="559315"/>
    <lineage>
        <taxon>Bacteria</taxon>
        <taxon>Pseudomonadati</taxon>
        <taxon>Pseudomonadota</taxon>
        <taxon>Alphaproteobacteria</taxon>
        <taxon>Hyphomicrobiales</taxon>
        <taxon>Phyllobacteriaceae</taxon>
        <taxon>Mesorhizobium</taxon>
    </lineage>
</organism>
<comment type="caution">
    <text evidence="1">The sequence shown here is derived from an EMBL/GenBank/DDBJ whole genome shotgun (WGS) entry which is preliminary data.</text>
</comment>
<evidence type="ECO:0000313" key="2">
    <source>
        <dbReference type="Proteomes" id="UP001549204"/>
    </source>
</evidence>
<dbReference type="Proteomes" id="UP001549204">
    <property type="component" value="Unassembled WGS sequence"/>
</dbReference>
<name>A0ABV2GL83_9HYPH</name>
<dbReference type="InterPro" id="IPR053714">
    <property type="entry name" value="Iso_Racemase_Enz_sf"/>
</dbReference>
<dbReference type="InterPro" id="IPR026286">
    <property type="entry name" value="MaiA/AMDase"/>
</dbReference>
<dbReference type="EC" id="5.2.1.1" evidence="1"/>
<dbReference type="Gene3D" id="3.40.50.12500">
    <property type="match status" value="1"/>
</dbReference>
<keyword evidence="1" id="KW-0413">Isomerase</keyword>
<sequence length="278" mass="28990">MLKLKGNAMSLNLAAPRFSGPVDPKPVDLGVLPSELDGGLASRAAIGLVVLATDQTLEHEFRALVRQPGVAFYESRVFSDNDITTDTLRAIGPRIAPAVDLILPSISLDVVAFGCTSATMTLGEEAVFAEIRKARPNVACTTPVTAALAAFKALDVKGIGLLTPYAPQINENLVAYFSGRGVGISAVATFDRRDDRDAARIAVASIEAAAEQMAAAPGVDAVFISCTSLRIAEAAAGLEQRIGVPVTSSNHAMAWHCLRLAGINDVVPGGRLFGLPSN</sequence>
<protein>
    <submittedName>
        <fullName evidence="1">Maleate isomerase</fullName>
        <ecNumber evidence="1">5.2.1.1</ecNumber>
    </submittedName>
</protein>
<accession>A0ABV2GL83</accession>
<proteinExistence type="predicted"/>
<dbReference type="Pfam" id="PF17645">
    <property type="entry name" value="Amdase"/>
    <property type="match status" value="1"/>
</dbReference>
<keyword evidence="2" id="KW-1185">Reference proteome</keyword>
<dbReference type="PANTHER" id="PTHR40267">
    <property type="entry name" value="BLR3294 PROTEIN"/>
    <property type="match status" value="1"/>
</dbReference>
<dbReference type="RefSeq" id="WP_354490168.1">
    <property type="nucleotide sequence ID" value="NZ_JBEPMC010000003.1"/>
</dbReference>
<dbReference type="EMBL" id="JBEPMC010000003">
    <property type="protein sequence ID" value="MET3579049.1"/>
    <property type="molecule type" value="Genomic_DNA"/>
</dbReference>
<evidence type="ECO:0000313" key="1">
    <source>
        <dbReference type="EMBL" id="MET3579049.1"/>
    </source>
</evidence>